<dbReference type="Proteomes" id="UP001217754">
    <property type="component" value="Chromosome 9"/>
</dbReference>
<sequence>MRRSERHEADIAALAADVRESADRARPHSSESSVLDSPSVAARQWRAHRSTSEATPGRSPIETRRPVQTPLRAHLSPSARMPWSQGSARVASPRSGSATRMHSLRSAAQTPADLGEEYVHSATRRMQTLALERAATPQSTRRVTAPASMSPRRPEPEALPPTPQTANLHLALEQWNRVAPTSAFSPEVCDKLAAAVDLAETVNLGLRRTIQNSLEVRMSLALQPSHEPEETMVDTLDVNLSELLKYSNDHVRSLTDTLILLTREERERTRAHARTQPTSPPIPPLQLSPLWAARAGRSAVPGGRRPDPDRSIDRSL</sequence>
<dbReference type="GeneID" id="85227971"/>
<keyword evidence="3" id="KW-1185">Reference proteome</keyword>
<reference evidence="2" key="1">
    <citation type="submission" date="2023-03" db="EMBL/GenBank/DDBJ databases">
        <title>Mating type loci evolution in Malassezia.</title>
        <authorList>
            <person name="Coelho M.A."/>
        </authorList>
    </citation>
    <scope>NUCLEOTIDE SEQUENCE</scope>
    <source>
        <strain evidence="2">CBS 9431</strain>
    </source>
</reference>
<protein>
    <submittedName>
        <fullName evidence="2">Uncharacterized protein</fullName>
    </submittedName>
</protein>
<organism evidence="2 3">
    <name type="scientific">Malassezia japonica</name>
    <dbReference type="NCBI Taxonomy" id="223818"/>
    <lineage>
        <taxon>Eukaryota</taxon>
        <taxon>Fungi</taxon>
        <taxon>Dikarya</taxon>
        <taxon>Basidiomycota</taxon>
        <taxon>Ustilaginomycotina</taxon>
        <taxon>Malasseziomycetes</taxon>
        <taxon>Malasseziales</taxon>
        <taxon>Malasseziaceae</taxon>
        <taxon>Malassezia</taxon>
    </lineage>
</organism>
<name>A0AAF0JC93_9BASI</name>
<feature type="compositionally biased region" description="Basic and acidic residues" evidence="1">
    <location>
        <begin position="1"/>
        <end position="10"/>
    </location>
</feature>
<proteinExistence type="predicted"/>
<gene>
    <name evidence="2" type="ORF">MJAP1_004320</name>
</gene>
<accession>A0AAF0JC93</accession>
<feature type="region of interest" description="Disordered" evidence="1">
    <location>
        <begin position="267"/>
        <end position="316"/>
    </location>
</feature>
<dbReference type="AlphaFoldDB" id="A0AAF0JC93"/>
<feature type="compositionally biased region" description="Basic and acidic residues" evidence="1">
    <location>
        <begin position="304"/>
        <end position="316"/>
    </location>
</feature>
<dbReference type="EMBL" id="CP119966">
    <property type="protein sequence ID" value="WFD41323.1"/>
    <property type="molecule type" value="Genomic_DNA"/>
</dbReference>
<evidence type="ECO:0000313" key="3">
    <source>
        <dbReference type="Proteomes" id="UP001217754"/>
    </source>
</evidence>
<feature type="compositionally biased region" description="Basic and acidic residues" evidence="1">
    <location>
        <begin position="17"/>
        <end position="29"/>
    </location>
</feature>
<feature type="compositionally biased region" description="Low complexity" evidence="1">
    <location>
        <begin position="30"/>
        <end position="39"/>
    </location>
</feature>
<feature type="region of interest" description="Disordered" evidence="1">
    <location>
        <begin position="133"/>
        <end position="162"/>
    </location>
</feature>
<dbReference type="RefSeq" id="XP_060124220.1">
    <property type="nucleotide sequence ID" value="XM_060268237.1"/>
</dbReference>
<evidence type="ECO:0000313" key="2">
    <source>
        <dbReference type="EMBL" id="WFD41323.1"/>
    </source>
</evidence>
<evidence type="ECO:0000256" key="1">
    <source>
        <dbReference type="SAM" id="MobiDB-lite"/>
    </source>
</evidence>
<feature type="region of interest" description="Disordered" evidence="1">
    <location>
        <begin position="1"/>
        <end position="111"/>
    </location>
</feature>